<dbReference type="SUPFAM" id="SSF53697">
    <property type="entry name" value="SIS domain"/>
    <property type="match status" value="1"/>
</dbReference>
<evidence type="ECO:0000259" key="4">
    <source>
        <dbReference type="PROSITE" id="PS51464"/>
    </source>
</evidence>
<dbReference type="CDD" id="cd05637">
    <property type="entry name" value="SIS_PGI_PMI_2"/>
    <property type="match status" value="1"/>
</dbReference>
<feature type="region of interest" description="Disordered" evidence="3">
    <location>
        <begin position="1"/>
        <end position="20"/>
    </location>
</feature>
<dbReference type="EMBL" id="CP114014">
    <property type="protein sequence ID" value="XAY04771.1"/>
    <property type="molecule type" value="Genomic_DNA"/>
</dbReference>
<reference evidence="5" key="1">
    <citation type="submission" date="2022-12" db="EMBL/GenBank/DDBJ databases">
        <title>Paraconexibacter alkalitolerans sp. nov. and Baekduia alba sp. nov., isolated from soil and emended description of the genera Paraconexibacter (Chun et al., 2020) and Baekduia (An et al., 2020).</title>
        <authorList>
            <person name="Vieira S."/>
            <person name="Huber K.J."/>
            <person name="Geppert A."/>
            <person name="Wolf J."/>
            <person name="Neumann-Schaal M."/>
            <person name="Muesken M."/>
            <person name="Overmann J."/>
        </authorList>
    </citation>
    <scope>NUCLEOTIDE SEQUENCE</scope>
    <source>
        <strain evidence="5">AEG42_29</strain>
    </source>
</reference>
<name>A0AAU7ASU7_9ACTN</name>
<dbReference type="AlphaFoldDB" id="A0AAU7ASU7"/>
<dbReference type="PROSITE" id="PS51464">
    <property type="entry name" value="SIS"/>
    <property type="match status" value="1"/>
</dbReference>
<dbReference type="GO" id="GO:0097367">
    <property type="term" value="F:carbohydrate derivative binding"/>
    <property type="evidence" value="ECO:0007669"/>
    <property type="project" value="InterPro"/>
</dbReference>
<dbReference type="Pfam" id="PF10432">
    <property type="entry name" value="bact-PGI_C"/>
    <property type="match status" value="1"/>
</dbReference>
<dbReference type="InterPro" id="IPR001347">
    <property type="entry name" value="SIS_dom"/>
</dbReference>
<feature type="domain" description="SIS" evidence="4">
    <location>
        <begin position="47"/>
        <end position="177"/>
    </location>
</feature>
<dbReference type="Gene3D" id="3.40.50.10490">
    <property type="entry name" value="Glucose-6-phosphate isomerase like protein, domain 1"/>
    <property type="match status" value="2"/>
</dbReference>
<dbReference type="InterPro" id="IPR019490">
    <property type="entry name" value="Glu6P/Mann6P_isomerase_C"/>
</dbReference>
<accession>A0AAU7ASU7</accession>
<dbReference type="GO" id="GO:0005975">
    <property type="term" value="P:carbohydrate metabolic process"/>
    <property type="evidence" value="ECO:0007669"/>
    <property type="project" value="InterPro"/>
</dbReference>
<dbReference type="RefSeq" id="WP_354701296.1">
    <property type="nucleotide sequence ID" value="NZ_CP114014.1"/>
</dbReference>
<evidence type="ECO:0000256" key="3">
    <source>
        <dbReference type="SAM" id="MobiDB-lite"/>
    </source>
</evidence>
<evidence type="ECO:0000256" key="1">
    <source>
        <dbReference type="ARBA" id="ARBA00010523"/>
    </source>
</evidence>
<dbReference type="KEGG" id="parq:DSM112329_01608"/>
<evidence type="ECO:0000313" key="5">
    <source>
        <dbReference type="EMBL" id="XAY04771.1"/>
    </source>
</evidence>
<dbReference type="GO" id="GO:0004347">
    <property type="term" value="F:glucose-6-phosphate isomerase activity"/>
    <property type="evidence" value="ECO:0007669"/>
    <property type="project" value="InterPro"/>
</dbReference>
<dbReference type="GO" id="GO:0004476">
    <property type="term" value="F:mannose-6-phosphate isomerase activity"/>
    <property type="evidence" value="ECO:0007669"/>
    <property type="project" value="InterPro"/>
</dbReference>
<sequence>MSSTDTTTGPDLDRPSIAATDPTDQITDVLALPELLRDALWKVESAGLREIASPGGMVFAGMGATATAGLLARAALADHASLPILPARAYGLPAWTTPETTVLCASYSGDTEETLACYEAAGALGAPRVVVTTGGQLAQQARQDGVPVIPVAGGLTPANAVAYFIVAALEVAAQCGAGTRMTSELDVAAEHLEELVVAWGPESPEDSAAKELARALHGSVSVISGAGLTVPLAIRFKQQLNHVAQTPAFAAELPDADHAELAGWAGADTLGRFSAVFLDDCDTHPRAQARLTLTKELIAPHVVGTHLVATRGQTTVERVLSGVLFADLVAHYCAALRGVDPAADTAVESLKADLTS</sequence>
<dbReference type="InterPro" id="IPR046348">
    <property type="entry name" value="SIS_dom_sf"/>
</dbReference>
<evidence type="ECO:0000256" key="2">
    <source>
        <dbReference type="ARBA" id="ARBA00023235"/>
    </source>
</evidence>
<dbReference type="GO" id="GO:1901135">
    <property type="term" value="P:carbohydrate derivative metabolic process"/>
    <property type="evidence" value="ECO:0007669"/>
    <property type="project" value="InterPro"/>
</dbReference>
<proteinExistence type="inferred from homology"/>
<protein>
    <recommendedName>
        <fullName evidence="4">SIS domain-containing protein</fullName>
    </recommendedName>
</protein>
<keyword evidence="2" id="KW-0413">Isomerase</keyword>
<gene>
    <name evidence="5" type="ORF">DSM112329_01608</name>
</gene>
<comment type="similarity">
    <text evidence="1">Belongs to the PGI/PMI family.</text>
</comment>
<organism evidence="5">
    <name type="scientific">Paraconexibacter sp. AEG42_29</name>
    <dbReference type="NCBI Taxonomy" id="2997339"/>
    <lineage>
        <taxon>Bacteria</taxon>
        <taxon>Bacillati</taxon>
        <taxon>Actinomycetota</taxon>
        <taxon>Thermoleophilia</taxon>
        <taxon>Solirubrobacterales</taxon>
        <taxon>Paraconexibacteraceae</taxon>
        <taxon>Paraconexibacter</taxon>
    </lineage>
</organism>